<dbReference type="Gene3D" id="3.40.430.10">
    <property type="entry name" value="Dihydrofolate Reductase, subunit A"/>
    <property type="match status" value="1"/>
</dbReference>
<dbReference type="AlphaFoldDB" id="A0A1G2QWK6"/>
<dbReference type="InterPro" id="IPR001796">
    <property type="entry name" value="DHFR_dom"/>
</dbReference>
<reference evidence="2 3" key="1">
    <citation type="journal article" date="2016" name="Nat. Commun.">
        <title>Thousands of microbial genomes shed light on interconnected biogeochemical processes in an aquifer system.</title>
        <authorList>
            <person name="Anantharaman K."/>
            <person name="Brown C.T."/>
            <person name="Hug L.A."/>
            <person name="Sharon I."/>
            <person name="Castelle C.J."/>
            <person name="Probst A.J."/>
            <person name="Thomas B.C."/>
            <person name="Singh A."/>
            <person name="Wilkins M.J."/>
            <person name="Karaoz U."/>
            <person name="Brodie E.L."/>
            <person name="Williams K.H."/>
            <person name="Hubbard S.S."/>
            <person name="Banfield J.F."/>
        </authorList>
    </citation>
    <scope>NUCLEOTIDE SEQUENCE [LARGE SCALE GENOMIC DNA]</scope>
</reference>
<dbReference type="PANTHER" id="PTHR38011">
    <property type="entry name" value="DIHYDROFOLATE REDUCTASE FAMILY PROTEIN (AFU_ORTHOLOGUE AFUA_8G06820)"/>
    <property type="match status" value="1"/>
</dbReference>
<dbReference type="InterPro" id="IPR050765">
    <property type="entry name" value="Riboflavin_Biosynth_HTPR"/>
</dbReference>
<organism evidence="2 3">
    <name type="scientific">Candidatus Wildermuthbacteria bacterium RIFCSPHIGHO2_01_FULL_49_22b</name>
    <dbReference type="NCBI Taxonomy" id="1802448"/>
    <lineage>
        <taxon>Bacteria</taxon>
        <taxon>Candidatus Wildermuthiibacteriota</taxon>
    </lineage>
</organism>
<evidence type="ECO:0000313" key="2">
    <source>
        <dbReference type="EMBL" id="OHA64956.1"/>
    </source>
</evidence>
<dbReference type="GO" id="GO:0004146">
    <property type="term" value="F:dihydrofolate reductase activity"/>
    <property type="evidence" value="ECO:0007669"/>
    <property type="project" value="InterPro"/>
</dbReference>
<dbReference type="CDD" id="cd00209">
    <property type="entry name" value="DHFR"/>
    <property type="match status" value="1"/>
</dbReference>
<protein>
    <recommendedName>
        <fullName evidence="1">DHFR domain-containing protein</fullName>
    </recommendedName>
</protein>
<name>A0A1G2QWK6_9BACT</name>
<dbReference type="PANTHER" id="PTHR38011:SF11">
    <property type="entry name" value="2,5-DIAMINO-6-RIBOSYLAMINO-4(3H)-PYRIMIDINONE 5'-PHOSPHATE REDUCTASE"/>
    <property type="match status" value="1"/>
</dbReference>
<gene>
    <name evidence="2" type="ORF">A2672_02245</name>
</gene>
<accession>A0A1G2QWK6</accession>
<evidence type="ECO:0000259" key="1">
    <source>
        <dbReference type="PROSITE" id="PS51330"/>
    </source>
</evidence>
<dbReference type="Pfam" id="PF00186">
    <property type="entry name" value="DHFR_1"/>
    <property type="match status" value="1"/>
</dbReference>
<dbReference type="InterPro" id="IPR024072">
    <property type="entry name" value="DHFR-like_dom_sf"/>
</dbReference>
<dbReference type="STRING" id="1802448.A2672_02245"/>
<feature type="domain" description="DHFR" evidence="1">
    <location>
        <begin position="1"/>
        <end position="163"/>
    </location>
</feature>
<dbReference type="GO" id="GO:0046654">
    <property type="term" value="P:tetrahydrofolate biosynthetic process"/>
    <property type="evidence" value="ECO:0007669"/>
    <property type="project" value="InterPro"/>
</dbReference>
<dbReference type="EMBL" id="MHTT01000025">
    <property type="protein sequence ID" value="OHA64956.1"/>
    <property type="molecule type" value="Genomic_DNA"/>
</dbReference>
<dbReference type="PRINTS" id="PR00070">
    <property type="entry name" value="DHFR"/>
</dbReference>
<dbReference type="PROSITE" id="PS51330">
    <property type="entry name" value="DHFR_2"/>
    <property type="match status" value="1"/>
</dbReference>
<dbReference type="Proteomes" id="UP000178065">
    <property type="component" value="Unassembled WGS sequence"/>
</dbReference>
<sequence length="163" mass="18334">MTTFIIAALSADGFIAKNSAHLADWTSREDKRFFVELTKKAGVVIMGQNTYETIGRPLPDRLNIVYSRDKQYKGVEVTQKDPKELLSDLEQRGYKEVAICGGATIYTMFMEQGLVDKLYLSVEPAVFGKGMTLFNKELDGKLELASIKKLGEQTVLLEYNVLR</sequence>
<comment type="caution">
    <text evidence="2">The sequence shown here is derived from an EMBL/GenBank/DDBJ whole genome shotgun (WGS) entry which is preliminary data.</text>
</comment>
<dbReference type="SUPFAM" id="SSF53597">
    <property type="entry name" value="Dihydrofolate reductase-like"/>
    <property type="match status" value="1"/>
</dbReference>
<evidence type="ECO:0000313" key="3">
    <source>
        <dbReference type="Proteomes" id="UP000178065"/>
    </source>
</evidence>
<proteinExistence type="predicted"/>